<organism evidence="13 14">
    <name type="scientific">Marasmius crinis-equi</name>
    <dbReference type="NCBI Taxonomy" id="585013"/>
    <lineage>
        <taxon>Eukaryota</taxon>
        <taxon>Fungi</taxon>
        <taxon>Dikarya</taxon>
        <taxon>Basidiomycota</taxon>
        <taxon>Agaricomycotina</taxon>
        <taxon>Agaricomycetes</taxon>
        <taxon>Agaricomycetidae</taxon>
        <taxon>Agaricales</taxon>
        <taxon>Marasmiineae</taxon>
        <taxon>Marasmiaceae</taxon>
        <taxon>Marasmius</taxon>
    </lineage>
</organism>
<dbReference type="InterPro" id="IPR017853">
    <property type="entry name" value="GH"/>
</dbReference>
<dbReference type="SUPFAM" id="SSF51445">
    <property type="entry name" value="(Trans)glycosidases"/>
    <property type="match status" value="1"/>
</dbReference>
<comment type="caution">
    <text evidence="13">The sequence shown here is derived from an EMBL/GenBank/DDBJ whole genome shotgun (WGS) entry which is preliminary data.</text>
</comment>
<evidence type="ECO:0000256" key="4">
    <source>
        <dbReference type="ARBA" id="ARBA00012744"/>
    </source>
</evidence>
<dbReference type="PANTHER" id="PTHR42715">
    <property type="entry name" value="BETA-GLUCOSIDASE"/>
    <property type="match status" value="1"/>
</dbReference>
<evidence type="ECO:0000256" key="1">
    <source>
        <dbReference type="ARBA" id="ARBA00000448"/>
    </source>
</evidence>
<comment type="similarity">
    <text evidence="3">Belongs to the glycosyl hydrolase 3 family.</text>
</comment>
<evidence type="ECO:0000256" key="3">
    <source>
        <dbReference type="ARBA" id="ARBA00005336"/>
    </source>
</evidence>
<dbReference type="PANTHER" id="PTHR42715:SF2">
    <property type="entry name" value="BETA-GLUCOSIDASE F-RELATED"/>
    <property type="match status" value="1"/>
</dbReference>
<keyword evidence="5" id="KW-0677">Repeat</keyword>
<evidence type="ECO:0000313" key="13">
    <source>
        <dbReference type="EMBL" id="KAL0567007.1"/>
    </source>
</evidence>
<proteinExistence type="inferred from homology"/>
<evidence type="ECO:0000256" key="10">
    <source>
        <dbReference type="ARBA" id="ARBA00023326"/>
    </source>
</evidence>
<evidence type="ECO:0000256" key="2">
    <source>
        <dbReference type="ARBA" id="ARBA00004987"/>
    </source>
</evidence>
<evidence type="ECO:0000256" key="5">
    <source>
        <dbReference type="ARBA" id="ARBA00022737"/>
    </source>
</evidence>
<feature type="domain" description="Stalled ribosome sensor GCN1-like HEAT repeats region" evidence="12">
    <location>
        <begin position="2"/>
        <end position="122"/>
    </location>
</feature>
<sequence>MRALLASVNDAEGLNTLMMTLPGWATSDTPRCRVRSYDFFAMFCEVPEMDSSLYRVDWSRQLASSVEDFNVDVHTAAQRTLDIFVKSVPKDELEPLVFPLRRTTDPTGFPCQHVEVPGFSLPEGITLTVPIIIAGFTTGTKEHSSPYSYMGEEHRGTGANIALGPMMNIGRIAQGGRNWEGFDADPFLTHEAAYETIIGMQQTGIQACVDHGYSKQEHKRTMSSSIVDDRTAHEIYAHPFLRSVVAGVASVMCSYSLNNGIYACEDDRTMNQILKNKYGFQGCSFTPDADYLRDYWT</sequence>
<keyword evidence="10" id="KW-0624">Polysaccharide degradation</keyword>
<keyword evidence="14" id="KW-1185">Reference proteome</keyword>
<dbReference type="InterPro" id="IPR057546">
    <property type="entry name" value="HEAT_GCN1"/>
</dbReference>
<feature type="domain" description="Glycoside hydrolase family 3 N-terminal" evidence="11">
    <location>
        <begin position="149"/>
        <end position="286"/>
    </location>
</feature>
<keyword evidence="8" id="KW-0119">Carbohydrate metabolism</keyword>
<reference evidence="13 14" key="1">
    <citation type="submission" date="2024-02" db="EMBL/GenBank/DDBJ databases">
        <title>A draft genome for the cacao thread blight pathogen Marasmius crinis-equi.</title>
        <authorList>
            <person name="Cohen S.P."/>
            <person name="Baruah I.K."/>
            <person name="Amoako-Attah I."/>
            <person name="Bukari Y."/>
            <person name="Meinhardt L.W."/>
            <person name="Bailey B.A."/>
        </authorList>
    </citation>
    <scope>NUCLEOTIDE SEQUENCE [LARGE SCALE GENOMIC DNA]</scope>
    <source>
        <strain evidence="13 14">GH-76</strain>
    </source>
</reference>
<protein>
    <recommendedName>
        <fullName evidence="4">beta-glucosidase</fullName>
        <ecNumber evidence="4">3.2.1.21</ecNumber>
    </recommendedName>
</protein>
<evidence type="ECO:0000256" key="9">
    <source>
        <dbReference type="ARBA" id="ARBA00023295"/>
    </source>
</evidence>
<keyword evidence="9" id="KW-0326">Glycosidase</keyword>
<dbReference type="InterPro" id="IPR001764">
    <property type="entry name" value="Glyco_hydro_3_N"/>
</dbReference>
<evidence type="ECO:0000256" key="7">
    <source>
        <dbReference type="ARBA" id="ARBA00023001"/>
    </source>
</evidence>
<dbReference type="InterPro" id="IPR036962">
    <property type="entry name" value="Glyco_hydro_3_N_sf"/>
</dbReference>
<dbReference type="EMBL" id="JBAHYK010001702">
    <property type="protein sequence ID" value="KAL0567007.1"/>
    <property type="molecule type" value="Genomic_DNA"/>
</dbReference>
<evidence type="ECO:0000313" key="14">
    <source>
        <dbReference type="Proteomes" id="UP001465976"/>
    </source>
</evidence>
<evidence type="ECO:0000259" key="12">
    <source>
        <dbReference type="Pfam" id="PF23271"/>
    </source>
</evidence>
<keyword evidence="7" id="KW-0136">Cellulose degradation</keyword>
<dbReference type="Proteomes" id="UP001465976">
    <property type="component" value="Unassembled WGS sequence"/>
</dbReference>
<comment type="pathway">
    <text evidence="2">Glycan metabolism; cellulose degradation.</text>
</comment>
<dbReference type="Pfam" id="PF23271">
    <property type="entry name" value="HEAT_GCN1"/>
    <property type="match status" value="1"/>
</dbReference>
<keyword evidence="6" id="KW-0378">Hydrolase</keyword>
<evidence type="ECO:0000256" key="6">
    <source>
        <dbReference type="ARBA" id="ARBA00022801"/>
    </source>
</evidence>
<dbReference type="Gene3D" id="3.20.20.300">
    <property type="entry name" value="Glycoside hydrolase, family 3, N-terminal domain"/>
    <property type="match status" value="1"/>
</dbReference>
<dbReference type="InterPro" id="IPR050288">
    <property type="entry name" value="Cellulose_deg_GH3"/>
</dbReference>
<evidence type="ECO:0000256" key="8">
    <source>
        <dbReference type="ARBA" id="ARBA00023277"/>
    </source>
</evidence>
<evidence type="ECO:0000259" key="11">
    <source>
        <dbReference type="Pfam" id="PF00933"/>
    </source>
</evidence>
<gene>
    <name evidence="13" type="ORF">V5O48_014982</name>
</gene>
<dbReference type="EC" id="3.2.1.21" evidence="4"/>
<dbReference type="Pfam" id="PF00933">
    <property type="entry name" value="Glyco_hydro_3"/>
    <property type="match status" value="1"/>
</dbReference>
<comment type="catalytic activity">
    <reaction evidence="1">
        <text>Hydrolysis of terminal, non-reducing beta-D-glucosyl residues with release of beta-D-glucose.</text>
        <dbReference type="EC" id="3.2.1.21"/>
    </reaction>
</comment>
<accession>A0ABR3EVS2</accession>
<name>A0ABR3EVS2_9AGAR</name>